<keyword evidence="8" id="KW-1185">Reference proteome</keyword>
<keyword evidence="3 6" id="KW-1133">Transmembrane helix</keyword>
<evidence type="ECO:0000256" key="5">
    <source>
        <dbReference type="SAM" id="MobiDB-lite"/>
    </source>
</evidence>
<proteinExistence type="predicted"/>
<dbReference type="Gene3D" id="1.20.140.150">
    <property type="match status" value="1"/>
</dbReference>
<dbReference type="Pfam" id="PF00822">
    <property type="entry name" value="PMP22_Claudin"/>
    <property type="match status" value="1"/>
</dbReference>
<evidence type="ECO:0000313" key="7">
    <source>
        <dbReference type="EnsemblMetazoa" id="G4754.1:cds"/>
    </source>
</evidence>
<feature type="transmembrane region" description="Helical" evidence="6">
    <location>
        <begin position="187"/>
        <end position="212"/>
    </location>
</feature>
<evidence type="ECO:0000256" key="2">
    <source>
        <dbReference type="ARBA" id="ARBA00022692"/>
    </source>
</evidence>
<feature type="region of interest" description="Disordered" evidence="5">
    <location>
        <begin position="1"/>
        <end position="26"/>
    </location>
</feature>
<keyword evidence="4 6" id="KW-0472">Membrane</keyword>
<evidence type="ECO:0000256" key="6">
    <source>
        <dbReference type="SAM" id="Phobius"/>
    </source>
</evidence>
<keyword evidence="2 6" id="KW-0812">Transmembrane</keyword>
<reference evidence="7" key="1">
    <citation type="submission" date="2022-08" db="UniProtKB">
        <authorList>
            <consortium name="EnsemblMetazoa"/>
        </authorList>
    </citation>
    <scope>IDENTIFICATION</scope>
    <source>
        <strain evidence="7">05x7-T-G4-1.051#20</strain>
    </source>
</reference>
<evidence type="ECO:0000256" key="4">
    <source>
        <dbReference type="ARBA" id="ARBA00023136"/>
    </source>
</evidence>
<organism evidence="7 8">
    <name type="scientific">Magallana gigas</name>
    <name type="common">Pacific oyster</name>
    <name type="synonym">Crassostrea gigas</name>
    <dbReference type="NCBI Taxonomy" id="29159"/>
    <lineage>
        <taxon>Eukaryota</taxon>
        <taxon>Metazoa</taxon>
        <taxon>Spiralia</taxon>
        <taxon>Lophotrochozoa</taxon>
        <taxon>Mollusca</taxon>
        <taxon>Bivalvia</taxon>
        <taxon>Autobranchia</taxon>
        <taxon>Pteriomorphia</taxon>
        <taxon>Ostreida</taxon>
        <taxon>Ostreoidea</taxon>
        <taxon>Ostreidae</taxon>
        <taxon>Magallana</taxon>
    </lineage>
</organism>
<feature type="transmembrane region" description="Helical" evidence="6">
    <location>
        <begin position="90"/>
        <end position="115"/>
    </location>
</feature>
<dbReference type="Proteomes" id="UP000005408">
    <property type="component" value="Unassembled WGS sequence"/>
</dbReference>
<evidence type="ECO:0000313" key="8">
    <source>
        <dbReference type="Proteomes" id="UP000005408"/>
    </source>
</evidence>
<evidence type="ECO:0000256" key="3">
    <source>
        <dbReference type="ARBA" id="ARBA00022989"/>
    </source>
</evidence>
<feature type="transmembrane region" description="Helical" evidence="6">
    <location>
        <begin position="161"/>
        <end position="180"/>
    </location>
</feature>
<dbReference type="PANTHER" id="PTHR10671:SF108">
    <property type="entry name" value="CLAUDIN FAMILY PROTEIN-RELATED"/>
    <property type="match status" value="1"/>
</dbReference>
<dbReference type="InterPro" id="IPR004031">
    <property type="entry name" value="PMP22/EMP/MP20/Claudin"/>
</dbReference>
<dbReference type="AlphaFoldDB" id="A0A8W8N838"/>
<dbReference type="InterPro" id="IPR050579">
    <property type="entry name" value="PMP-22/EMP/MP20-like"/>
</dbReference>
<evidence type="ECO:0000256" key="1">
    <source>
        <dbReference type="ARBA" id="ARBA00004141"/>
    </source>
</evidence>
<dbReference type="EnsemblMetazoa" id="G4754.1">
    <property type="protein sequence ID" value="G4754.1:cds"/>
    <property type="gene ID" value="G4754"/>
</dbReference>
<dbReference type="GO" id="GO:0005886">
    <property type="term" value="C:plasma membrane"/>
    <property type="evidence" value="ECO:0007669"/>
    <property type="project" value="TreeGrafter"/>
</dbReference>
<accession>A0A8W8N838</accession>
<protein>
    <submittedName>
        <fullName evidence="7">Uncharacterized protein</fullName>
    </submittedName>
</protein>
<dbReference type="PANTHER" id="PTHR10671">
    <property type="entry name" value="EPITHELIAL MEMBRANE PROTEIN-RELATED"/>
    <property type="match status" value="1"/>
</dbReference>
<sequence length="252" mass="27240">MPKVKRGQAEVTKGPKNKRTRNEKTRDCVVTDLGSSSAQGESLSEVEVTQMMAPVILHGDAAPGRTGGMDAAPIPTKVAKVLKKMDASKFVLIGLVLTICAFICQLIGLASPYWIYIDLGETKAYGGLWKSCLYNKTFDTTLCDEKLDVLDYMKAVRATSIIGFLSFLVALIMVILKLFVTKDKKAVLFAAIGTAFNGAIFVLTSIAVYASTIDKYKRGTSAEYHFAFAFCIIGMFFALGAGAIMMVDAVKA</sequence>
<feature type="transmembrane region" description="Helical" evidence="6">
    <location>
        <begin position="224"/>
        <end position="247"/>
    </location>
</feature>
<comment type="subcellular location">
    <subcellularLocation>
        <location evidence="1">Membrane</location>
        <topology evidence="1">Multi-pass membrane protein</topology>
    </subcellularLocation>
</comment>
<name>A0A8W8N838_MAGGI</name>